<evidence type="ECO:0000259" key="1">
    <source>
        <dbReference type="Pfam" id="PF01402"/>
    </source>
</evidence>
<dbReference type="AlphaFoldDB" id="A0A6J6ME51"/>
<sequence>MKKAKKKITARYIDLDKEIIFDKSGSRITESRARSISQEVLNEVVGRPSLTGAGKESPEIKARVPLKLKKSLLLEAKRQGKTSSELIREALEKFLRSA</sequence>
<dbReference type="Pfam" id="PF01402">
    <property type="entry name" value="RHH_1"/>
    <property type="match status" value="1"/>
</dbReference>
<dbReference type="EMBL" id="CAFAAE010000100">
    <property type="protein sequence ID" value="CAB4793021.1"/>
    <property type="molecule type" value="Genomic_DNA"/>
</dbReference>
<proteinExistence type="predicted"/>
<dbReference type="EMBL" id="CAFAAT010000030">
    <property type="protein sequence ID" value="CAB4802887.1"/>
    <property type="molecule type" value="Genomic_DNA"/>
</dbReference>
<evidence type="ECO:0000313" key="2">
    <source>
        <dbReference type="EMBL" id="CAB4672132.1"/>
    </source>
</evidence>
<evidence type="ECO:0000313" key="3">
    <source>
        <dbReference type="EMBL" id="CAB4793021.1"/>
    </source>
</evidence>
<gene>
    <name evidence="2" type="ORF">UFOPK2312_00626</name>
    <name evidence="3" type="ORF">UFOPK2982_00714</name>
    <name evidence="4" type="ORF">UFOPK3083_00453</name>
</gene>
<protein>
    <submittedName>
        <fullName evidence="2">Unannotated protein</fullName>
    </submittedName>
</protein>
<reference evidence="2" key="1">
    <citation type="submission" date="2020-05" db="EMBL/GenBank/DDBJ databases">
        <authorList>
            <person name="Chiriac C."/>
            <person name="Salcher M."/>
            <person name="Ghai R."/>
            <person name="Kavagutti S V."/>
        </authorList>
    </citation>
    <scope>NUCLEOTIDE SEQUENCE</scope>
</reference>
<name>A0A6J6ME51_9ZZZZ</name>
<dbReference type="EMBL" id="CAEZWY010000058">
    <property type="protein sequence ID" value="CAB4672132.1"/>
    <property type="molecule type" value="Genomic_DNA"/>
</dbReference>
<evidence type="ECO:0000313" key="4">
    <source>
        <dbReference type="EMBL" id="CAB4802887.1"/>
    </source>
</evidence>
<feature type="domain" description="Ribbon-helix-helix protein CopG" evidence="1">
    <location>
        <begin position="60"/>
        <end position="95"/>
    </location>
</feature>
<dbReference type="GO" id="GO:0006355">
    <property type="term" value="P:regulation of DNA-templated transcription"/>
    <property type="evidence" value="ECO:0007669"/>
    <property type="project" value="InterPro"/>
</dbReference>
<organism evidence="2">
    <name type="scientific">freshwater metagenome</name>
    <dbReference type="NCBI Taxonomy" id="449393"/>
    <lineage>
        <taxon>unclassified sequences</taxon>
        <taxon>metagenomes</taxon>
        <taxon>ecological metagenomes</taxon>
    </lineage>
</organism>
<dbReference type="InterPro" id="IPR002145">
    <property type="entry name" value="CopG"/>
</dbReference>
<accession>A0A6J6ME51</accession>